<proteinExistence type="predicted"/>
<dbReference type="Proteomes" id="UP000322159">
    <property type="component" value="Chromosome"/>
</dbReference>
<protein>
    <submittedName>
        <fullName evidence="2">Roadblock/LC7 domain-containing protein</fullName>
    </submittedName>
</protein>
<sequence>MSEPPPHRDPRIVDAVTAALARLGARCPAVEVAVVLTDDGFQIARHPTDAQGAGRLASMASALQALGEAIARELALGEQRHVLIDAAEGGVLLRRVEGWPFALVAVVAEGNLADALESIDDVLDELATTLAASGAE</sequence>
<gene>
    <name evidence="2" type="ORF">FLP23_06505</name>
</gene>
<organism evidence="2 3">
    <name type="scientific">Protaetiibacter larvae</name>
    <dbReference type="NCBI Taxonomy" id="2592654"/>
    <lineage>
        <taxon>Bacteria</taxon>
        <taxon>Bacillati</taxon>
        <taxon>Actinomycetota</taxon>
        <taxon>Actinomycetes</taxon>
        <taxon>Micrococcales</taxon>
        <taxon>Microbacteriaceae</taxon>
        <taxon>Protaetiibacter</taxon>
    </lineage>
</organism>
<evidence type="ECO:0000259" key="1">
    <source>
        <dbReference type="SMART" id="SM00960"/>
    </source>
</evidence>
<dbReference type="InterPro" id="IPR004942">
    <property type="entry name" value="Roadblock/LAMTOR2_dom"/>
</dbReference>
<dbReference type="OrthoDB" id="5120279at2"/>
<dbReference type="RefSeq" id="WP_149325106.1">
    <property type="nucleotide sequence ID" value="NZ_CP043504.1"/>
</dbReference>
<dbReference type="SUPFAM" id="SSF103196">
    <property type="entry name" value="Roadblock/LC7 domain"/>
    <property type="match status" value="1"/>
</dbReference>
<dbReference type="Gene3D" id="3.30.450.30">
    <property type="entry name" value="Dynein light chain 2a, cytoplasmic"/>
    <property type="match status" value="1"/>
</dbReference>
<dbReference type="Pfam" id="PF03259">
    <property type="entry name" value="Robl_LC7"/>
    <property type="match status" value="1"/>
</dbReference>
<feature type="domain" description="Roadblock/LAMTOR2" evidence="1">
    <location>
        <begin position="16"/>
        <end position="105"/>
    </location>
</feature>
<reference evidence="2 3" key="1">
    <citation type="submission" date="2019-09" db="EMBL/GenBank/DDBJ databases">
        <title>Genome sequencing of strain KACC 19322.</title>
        <authorList>
            <person name="Heo J."/>
            <person name="Kim S.-J."/>
            <person name="Kim J.-S."/>
            <person name="Hong S.-B."/>
            <person name="Kwon S.-W."/>
        </authorList>
    </citation>
    <scope>NUCLEOTIDE SEQUENCE [LARGE SCALE GENOMIC DNA]</scope>
    <source>
        <strain evidence="2 3">KACC 19322</strain>
    </source>
</reference>
<evidence type="ECO:0000313" key="3">
    <source>
        <dbReference type="Proteomes" id="UP000322159"/>
    </source>
</evidence>
<dbReference type="EMBL" id="CP043504">
    <property type="protein sequence ID" value="QEO09686.1"/>
    <property type="molecule type" value="Genomic_DNA"/>
</dbReference>
<name>A0A5C1Y7B5_9MICO</name>
<dbReference type="SMART" id="SM00960">
    <property type="entry name" value="Robl_LC7"/>
    <property type="match status" value="1"/>
</dbReference>
<evidence type="ECO:0000313" key="2">
    <source>
        <dbReference type="EMBL" id="QEO09686.1"/>
    </source>
</evidence>
<dbReference type="AlphaFoldDB" id="A0A5C1Y7B5"/>
<accession>A0A5C1Y7B5</accession>
<dbReference type="KEGG" id="lyk:FLP23_06505"/>
<keyword evidence="3" id="KW-1185">Reference proteome</keyword>